<evidence type="ECO:0000256" key="1">
    <source>
        <dbReference type="SAM" id="MobiDB-lite"/>
    </source>
</evidence>
<evidence type="ECO:0000313" key="3">
    <source>
        <dbReference type="Proteomes" id="UP000198672"/>
    </source>
</evidence>
<gene>
    <name evidence="2" type="ORF">SAMN05421644_1514</name>
</gene>
<proteinExistence type="predicted"/>
<protein>
    <submittedName>
        <fullName evidence="2">Uncharacterized protein</fullName>
    </submittedName>
</protein>
<feature type="region of interest" description="Disordered" evidence="1">
    <location>
        <begin position="1"/>
        <end position="26"/>
    </location>
</feature>
<dbReference type="EMBL" id="FNOW01000051">
    <property type="protein sequence ID" value="SDY33569.1"/>
    <property type="molecule type" value="Genomic_DNA"/>
</dbReference>
<accession>A0A1H3J1Z6</accession>
<sequence length="161" mass="17560">MGIRNADSAPTQERRRPLITPHGDSEPVLAYTSDEAATSHNPSWGFGTCGCRCAARRKRAHNPSWGFGTPTRCSSDHTISDLITPHGDSERHSIALKKCAVQSHNPSWGFGTPIFIPDSLHQIHLITPHGDSERPLKQCGLARPSSHNPSWGFGTLFCADI</sequence>
<evidence type="ECO:0000313" key="2">
    <source>
        <dbReference type="EMBL" id="SDY33569.1"/>
    </source>
</evidence>
<name>A0A1H3J1Z6_ALLWA</name>
<dbReference type="AlphaFoldDB" id="A0A1H3J1Z6"/>
<keyword evidence="3" id="KW-1185">Reference proteome</keyword>
<organism evidence="2 3">
    <name type="scientific">Allochromatium warmingii</name>
    <name type="common">Chromatium warmingii</name>
    <dbReference type="NCBI Taxonomy" id="61595"/>
    <lineage>
        <taxon>Bacteria</taxon>
        <taxon>Pseudomonadati</taxon>
        <taxon>Pseudomonadota</taxon>
        <taxon>Gammaproteobacteria</taxon>
        <taxon>Chromatiales</taxon>
        <taxon>Chromatiaceae</taxon>
        <taxon>Allochromatium</taxon>
    </lineage>
</organism>
<reference evidence="3" key="1">
    <citation type="submission" date="2016-10" db="EMBL/GenBank/DDBJ databases">
        <authorList>
            <person name="Varghese N."/>
            <person name="Submissions S."/>
        </authorList>
    </citation>
    <scope>NUCLEOTIDE SEQUENCE [LARGE SCALE GENOMIC DNA]</scope>
    <source>
        <strain evidence="3">DSM 173</strain>
    </source>
</reference>
<dbReference type="Proteomes" id="UP000198672">
    <property type="component" value="Unassembled WGS sequence"/>
</dbReference>